<feature type="compositionally biased region" description="Polar residues" evidence="2">
    <location>
        <begin position="82"/>
        <end position="120"/>
    </location>
</feature>
<feature type="coiled-coil region" evidence="1">
    <location>
        <begin position="175"/>
        <end position="202"/>
    </location>
</feature>
<dbReference type="EMBL" id="FNYR01000036">
    <property type="protein sequence ID" value="SEJ25526.1"/>
    <property type="molecule type" value="Genomic_DNA"/>
</dbReference>
<dbReference type="Gene3D" id="1.10.287.950">
    <property type="entry name" value="Methyl-accepting chemotaxis protein"/>
    <property type="match status" value="1"/>
</dbReference>
<evidence type="ECO:0000313" key="4">
    <source>
        <dbReference type="EMBL" id="SEJ25526.1"/>
    </source>
</evidence>
<evidence type="ECO:0000256" key="1">
    <source>
        <dbReference type="SAM" id="Coils"/>
    </source>
</evidence>
<keyword evidence="3" id="KW-1133">Transmembrane helix</keyword>
<keyword evidence="1" id="KW-0175">Coiled coil</keyword>
<dbReference type="STRING" id="1073996.SAMN05444271_13615"/>
<evidence type="ECO:0000313" key="5">
    <source>
        <dbReference type="Proteomes" id="UP000198888"/>
    </source>
</evidence>
<gene>
    <name evidence="4" type="ORF">SAMN05444271_13615</name>
</gene>
<feature type="region of interest" description="Disordered" evidence="2">
    <location>
        <begin position="44"/>
        <end position="125"/>
    </location>
</feature>
<keyword evidence="3" id="KW-0812">Transmembrane</keyword>
<accession>A0A1H6XBL5</accession>
<dbReference type="SUPFAM" id="SSF58104">
    <property type="entry name" value="Methyl-accepting chemotaxis protein (MCP) signaling domain"/>
    <property type="match status" value="1"/>
</dbReference>
<feature type="transmembrane region" description="Helical" evidence="3">
    <location>
        <begin position="20"/>
        <end position="38"/>
    </location>
</feature>
<dbReference type="AlphaFoldDB" id="A0A1H6XBL5"/>
<keyword evidence="5" id="KW-1185">Reference proteome</keyword>
<evidence type="ECO:0008006" key="6">
    <source>
        <dbReference type="Google" id="ProtNLM"/>
    </source>
</evidence>
<name>A0A1H6XBL5_9EURY</name>
<evidence type="ECO:0000256" key="3">
    <source>
        <dbReference type="SAM" id="Phobius"/>
    </source>
</evidence>
<keyword evidence="3" id="KW-0472">Membrane</keyword>
<reference evidence="4 5" key="1">
    <citation type="submission" date="2016-10" db="EMBL/GenBank/DDBJ databases">
        <authorList>
            <person name="de Groot N.N."/>
        </authorList>
    </citation>
    <scope>NUCLEOTIDE SEQUENCE [LARGE SCALE GENOMIC DNA]</scope>
    <source>
        <strain evidence="4 5">DSM 22187</strain>
    </source>
</reference>
<proteinExistence type="predicted"/>
<dbReference type="Proteomes" id="UP000198888">
    <property type="component" value="Unassembled WGS sequence"/>
</dbReference>
<protein>
    <recommendedName>
        <fullName evidence="6">Methyl-accepting chemotaxis protein</fullName>
    </recommendedName>
</protein>
<sequence>MYKLRYIGFNMTIVMNNLPIGNLIIICCLGIDMLKSIIRTFVPNSSKSSVEDQPEDSSRSTNTSKIGCVGQKMNSRLGVTDPPSQQMRSDGGVQSETAPQVANQQSPVGTQQSSQPQSARADSDKVVIERDRLEELQTSTHELTAAAEQIAESTDEISGVASEQANNMTEVADEASDLSATIEELAAANEEQTAEVTEIAQLVDTFSDDWDTEFEASQ</sequence>
<organism evidence="4 5">
    <name type="scientific">Halohasta litchfieldiae</name>
    <dbReference type="NCBI Taxonomy" id="1073996"/>
    <lineage>
        <taxon>Archaea</taxon>
        <taxon>Methanobacteriati</taxon>
        <taxon>Methanobacteriota</taxon>
        <taxon>Stenosarchaea group</taxon>
        <taxon>Halobacteria</taxon>
        <taxon>Halobacteriales</taxon>
        <taxon>Haloferacaceae</taxon>
        <taxon>Halohasta</taxon>
    </lineage>
</organism>
<evidence type="ECO:0000256" key="2">
    <source>
        <dbReference type="SAM" id="MobiDB-lite"/>
    </source>
</evidence>